<dbReference type="KEGG" id="mri:Mal4_17760"/>
<proteinExistence type="predicted"/>
<protein>
    <submittedName>
        <fullName evidence="1">Uncharacterized protein</fullName>
    </submittedName>
</protein>
<accession>A0A517Z4P6</accession>
<dbReference type="Proteomes" id="UP000320496">
    <property type="component" value="Chromosome"/>
</dbReference>
<organism evidence="1 2">
    <name type="scientific">Maioricimonas rarisocia</name>
    <dbReference type="NCBI Taxonomy" id="2528026"/>
    <lineage>
        <taxon>Bacteria</taxon>
        <taxon>Pseudomonadati</taxon>
        <taxon>Planctomycetota</taxon>
        <taxon>Planctomycetia</taxon>
        <taxon>Planctomycetales</taxon>
        <taxon>Planctomycetaceae</taxon>
        <taxon>Maioricimonas</taxon>
    </lineage>
</organism>
<sequence>MWGSGWFVYRRVQTDSRWAAFEWTERARVLGDEALESTRPESLGIPRGRVNTPIEDRESFRRLNGYRFATQPGGSNNCVREVSPAPQTLWIGIRRMLEFVLARAAFPKAQQQFG</sequence>
<keyword evidence="2" id="KW-1185">Reference proteome</keyword>
<dbReference type="AlphaFoldDB" id="A0A517Z4P6"/>
<name>A0A517Z4P6_9PLAN</name>
<evidence type="ECO:0000313" key="1">
    <source>
        <dbReference type="EMBL" id="QDU37462.1"/>
    </source>
</evidence>
<evidence type="ECO:0000313" key="2">
    <source>
        <dbReference type="Proteomes" id="UP000320496"/>
    </source>
</evidence>
<reference evidence="1 2" key="1">
    <citation type="submission" date="2019-02" db="EMBL/GenBank/DDBJ databases">
        <title>Deep-cultivation of Planctomycetes and their phenomic and genomic characterization uncovers novel biology.</title>
        <authorList>
            <person name="Wiegand S."/>
            <person name="Jogler M."/>
            <person name="Boedeker C."/>
            <person name="Pinto D."/>
            <person name="Vollmers J."/>
            <person name="Rivas-Marin E."/>
            <person name="Kohn T."/>
            <person name="Peeters S.H."/>
            <person name="Heuer A."/>
            <person name="Rast P."/>
            <person name="Oberbeckmann S."/>
            <person name="Bunk B."/>
            <person name="Jeske O."/>
            <person name="Meyerdierks A."/>
            <person name="Storesund J.E."/>
            <person name="Kallscheuer N."/>
            <person name="Luecker S."/>
            <person name="Lage O.M."/>
            <person name="Pohl T."/>
            <person name="Merkel B.J."/>
            <person name="Hornburger P."/>
            <person name="Mueller R.-W."/>
            <person name="Bruemmer F."/>
            <person name="Labrenz M."/>
            <person name="Spormann A.M."/>
            <person name="Op den Camp H."/>
            <person name="Overmann J."/>
            <person name="Amann R."/>
            <person name="Jetten M.S.M."/>
            <person name="Mascher T."/>
            <person name="Medema M.H."/>
            <person name="Devos D.P."/>
            <person name="Kaster A.-K."/>
            <person name="Ovreas L."/>
            <person name="Rohde M."/>
            <person name="Galperin M.Y."/>
            <person name="Jogler C."/>
        </authorList>
    </citation>
    <scope>NUCLEOTIDE SEQUENCE [LARGE SCALE GENOMIC DNA]</scope>
    <source>
        <strain evidence="1 2">Mal4</strain>
    </source>
</reference>
<gene>
    <name evidence="1" type="ORF">Mal4_17760</name>
</gene>
<dbReference type="EMBL" id="CP036275">
    <property type="protein sequence ID" value="QDU37462.1"/>
    <property type="molecule type" value="Genomic_DNA"/>
</dbReference>